<feature type="compositionally biased region" description="Basic and acidic residues" evidence="1">
    <location>
        <begin position="155"/>
        <end position="165"/>
    </location>
</feature>
<protein>
    <recommendedName>
        <fullName evidence="4">BZIP domain-containing protein</fullName>
    </recommendedName>
</protein>
<evidence type="ECO:0000313" key="2">
    <source>
        <dbReference type="EMBL" id="KAF2703739.1"/>
    </source>
</evidence>
<gene>
    <name evidence="2" type="ORF">K504DRAFT_170792</name>
</gene>
<evidence type="ECO:0008006" key="4">
    <source>
        <dbReference type="Google" id="ProtNLM"/>
    </source>
</evidence>
<evidence type="ECO:0000313" key="3">
    <source>
        <dbReference type="Proteomes" id="UP000799428"/>
    </source>
</evidence>
<keyword evidence="3" id="KW-1185">Reference proteome</keyword>
<name>A0A6G1JSZ8_9PLEO</name>
<sequence length="241" mass="26960">MTSLPSNLNHDVVSNGSYCAWLHPYVEPERNNVEEPVVEEPTSVPVRRGRGRPRVSMARDASAIEKRRAQVRNAQRAYQERKDGAMTTKKQKCSAILQVLSELSIEVEELLRLASIAGNLDRDDDVGAQMRRVKTTFDEATKRPCVAPELKQVREANLEKRRTDEEATNSGEDGASTPNLGPALPENRTVDLDMTNIRESTLIGTYSRTLPRSHTMAGKGIFQIVSERQAAMRNAERSPNY</sequence>
<dbReference type="AlphaFoldDB" id="A0A6G1JSZ8"/>
<feature type="region of interest" description="Disordered" evidence="1">
    <location>
        <begin position="155"/>
        <end position="189"/>
    </location>
</feature>
<dbReference type="Gene3D" id="1.20.5.170">
    <property type="match status" value="1"/>
</dbReference>
<accession>A0A6G1JSZ8</accession>
<dbReference type="CDD" id="cd14688">
    <property type="entry name" value="bZIP_YAP"/>
    <property type="match status" value="1"/>
</dbReference>
<dbReference type="PANTHER" id="PTHR40618">
    <property type="entry name" value="B-ZIP TRANSCRIPTION FACTOR (EUROFUNG)-RELATED"/>
    <property type="match status" value="1"/>
</dbReference>
<dbReference type="PANTHER" id="PTHR40618:SF1">
    <property type="entry name" value="B-ZIP TRANSCRIPTION FACTOR (EUROFUNG)"/>
    <property type="match status" value="1"/>
</dbReference>
<feature type="compositionally biased region" description="Polar residues" evidence="1">
    <location>
        <begin position="168"/>
        <end position="179"/>
    </location>
</feature>
<proteinExistence type="predicted"/>
<dbReference type="OrthoDB" id="3555317at2759"/>
<dbReference type="EMBL" id="MU005785">
    <property type="protein sequence ID" value="KAF2703739.1"/>
    <property type="molecule type" value="Genomic_DNA"/>
</dbReference>
<dbReference type="Proteomes" id="UP000799428">
    <property type="component" value="Unassembled WGS sequence"/>
</dbReference>
<reference evidence="2" key="1">
    <citation type="journal article" date="2020" name="Stud. Mycol.">
        <title>101 Dothideomycetes genomes: a test case for predicting lifestyles and emergence of pathogens.</title>
        <authorList>
            <person name="Haridas S."/>
            <person name="Albert R."/>
            <person name="Binder M."/>
            <person name="Bloem J."/>
            <person name="Labutti K."/>
            <person name="Salamov A."/>
            <person name="Andreopoulos B."/>
            <person name="Baker S."/>
            <person name="Barry K."/>
            <person name="Bills G."/>
            <person name="Bluhm B."/>
            <person name="Cannon C."/>
            <person name="Castanera R."/>
            <person name="Culley D."/>
            <person name="Daum C."/>
            <person name="Ezra D."/>
            <person name="Gonzalez J."/>
            <person name="Henrissat B."/>
            <person name="Kuo A."/>
            <person name="Liang C."/>
            <person name="Lipzen A."/>
            <person name="Lutzoni F."/>
            <person name="Magnuson J."/>
            <person name="Mondo S."/>
            <person name="Nolan M."/>
            <person name="Ohm R."/>
            <person name="Pangilinan J."/>
            <person name="Park H.-J."/>
            <person name="Ramirez L."/>
            <person name="Alfaro M."/>
            <person name="Sun H."/>
            <person name="Tritt A."/>
            <person name="Yoshinaga Y."/>
            <person name="Zwiers L.-H."/>
            <person name="Turgeon B."/>
            <person name="Goodwin S."/>
            <person name="Spatafora J."/>
            <person name="Crous P."/>
            <person name="Grigoriev I."/>
        </authorList>
    </citation>
    <scope>NUCLEOTIDE SEQUENCE</scope>
    <source>
        <strain evidence="2">CBS 279.74</strain>
    </source>
</reference>
<organism evidence="2 3">
    <name type="scientific">Pleomassaria siparia CBS 279.74</name>
    <dbReference type="NCBI Taxonomy" id="1314801"/>
    <lineage>
        <taxon>Eukaryota</taxon>
        <taxon>Fungi</taxon>
        <taxon>Dikarya</taxon>
        <taxon>Ascomycota</taxon>
        <taxon>Pezizomycotina</taxon>
        <taxon>Dothideomycetes</taxon>
        <taxon>Pleosporomycetidae</taxon>
        <taxon>Pleosporales</taxon>
        <taxon>Pleomassariaceae</taxon>
        <taxon>Pleomassaria</taxon>
    </lineage>
</organism>
<evidence type="ECO:0000256" key="1">
    <source>
        <dbReference type="SAM" id="MobiDB-lite"/>
    </source>
</evidence>